<dbReference type="HAMAP" id="MF_00460">
    <property type="entry name" value="UPF0125_RnfH"/>
    <property type="match status" value="1"/>
</dbReference>
<dbReference type="EMBL" id="JACHHZ010000001">
    <property type="protein sequence ID" value="MBB6091863.1"/>
    <property type="molecule type" value="Genomic_DNA"/>
</dbReference>
<name>A0A841HGR1_9GAMM</name>
<dbReference type="SUPFAM" id="SSF54285">
    <property type="entry name" value="MoaD/ThiS"/>
    <property type="match status" value="1"/>
</dbReference>
<proteinExistence type="inferred from homology"/>
<protein>
    <recommendedName>
        <fullName evidence="2">UPF0125 protein HNQ60_000709</fullName>
    </recommendedName>
</protein>
<evidence type="ECO:0000256" key="1">
    <source>
        <dbReference type="ARBA" id="ARBA00010645"/>
    </source>
</evidence>
<dbReference type="Pfam" id="PF03658">
    <property type="entry name" value="Ub-RnfH"/>
    <property type="match status" value="1"/>
</dbReference>
<dbReference type="PANTHER" id="PTHR37483:SF1">
    <property type="entry name" value="UPF0125 PROTEIN RATB"/>
    <property type="match status" value="1"/>
</dbReference>
<dbReference type="InterPro" id="IPR037021">
    <property type="entry name" value="RnfH_sf"/>
</dbReference>
<comment type="caution">
    <text evidence="3">The sequence shown here is derived from an EMBL/GenBank/DDBJ whole genome shotgun (WGS) entry which is preliminary data.</text>
</comment>
<evidence type="ECO:0000313" key="3">
    <source>
        <dbReference type="EMBL" id="MBB6091863.1"/>
    </source>
</evidence>
<dbReference type="InterPro" id="IPR016155">
    <property type="entry name" value="Mopterin_synth/thiamin_S_b"/>
</dbReference>
<evidence type="ECO:0000256" key="2">
    <source>
        <dbReference type="HAMAP-Rule" id="MF_00460"/>
    </source>
</evidence>
<dbReference type="Proteomes" id="UP000588068">
    <property type="component" value="Unassembled WGS sequence"/>
</dbReference>
<dbReference type="RefSeq" id="WP_184329629.1">
    <property type="nucleotide sequence ID" value="NZ_JACHHZ010000001.1"/>
</dbReference>
<evidence type="ECO:0000313" key="4">
    <source>
        <dbReference type="Proteomes" id="UP000588068"/>
    </source>
</evidence>
<sequence length="101" mass="11199">MEPATPDQISVRVVYALPERQSIVTVRIAEGSSVIDAVRKSGLLERYPDAARVPLNVAIFGRVVAVEERLRDGDRVEILRPLIVDPKQARRQAAARTKPKS</sequence>
<dbReference type="InterPro" id="IPR005346">
    <property type="entry name" value="RnfH"/>
</dbReference>
<organism evidence="3 4">
    <name type="scientific">Povalibacter uvarum</name>
    <dbReference type="NCBI Taxonomy" id="732238"/>
    <lineage>
        <taxon>Bacteria</taxon>
        <taxon>Pseudomonadati</taxon>
        <taxon>Pseudomonadota</taxon>
        <taxon>Gammaproteobacteria</taxon>
        <taxon>Steroidobacterales</taxon>
        <taxon>Steroidobacteraceae</taxon>
        <taxon>Povalibacter</taxon>
    </lineage>
</organism>
<gene>
    <name evidence="3" type="ORF">HNQ60_000709</name>
</gene>
<keyword evidence="4" id="KW-1185">Reference proteome</keyword>
<accession>A0A841HGR1</accession>
<comment type="similarity">
    <text evidence="1 2">Belongs to the UPF0125 (RnfH) family.</text>
</comment>
<dbReference type="NCBIfam" id="NF002490">
    <property type="entry name" value="PRK01777.1"/>
    <property type="match status" value="1"/>
</dbReference>
<reference evidence="3 4" key="1">
    <citation type="submission" date="2020-08" db="EMBL/GenBank/DDBJ databases">
        <title>Genomic Encyclopedia of Type Strains, Phase IV (KMG-IV): sequencing the most valuable type-strain genomes for metagenomic binning, comparative biology and taxonomic classification.</title>
        <authorList>
            <person name="Goeker M."/>
        </authorList>
    </citation>
    <scope>NUCLEOTIDE SEQUENCE [LARGE SCALE GENOMIC DNA]</scope>
    <source>
        <strain evidence="3 4">DSM 26723</strain>
    </source>
</reference>
<dbReference type="Gene3D" id="3.10.20.280">
    <property type="entry name" value="RnfH-like"/>
    <property type="match status" value="1"/>
</dbReference>
<dbReference type="PANTHER" id="PTHR37483">
    <property type="entry name" value="UPF0125 PROTEIN RATB"/>
    <property type="match status" value="1"/>
</dbReference>
<dbReference type="AlphaFoldDB" id="A0A841HGR1"/>